<evidence type="ECO:0000256" key="1">
    <source>
        <dbReference type="ARBA" id="ARBA00008140"/>
    </source>
</evidence>
<dbReference type="Pfam" id="PF05903">
    <property type="entry name" value="Peptidase_C97"/>
    <property type="match status" value="1"/>
</dbReference>
<dbReference type="PANTHER" id="PTHR12378:SF80">
    <property type="entry name" value="IP06716P-RELATED"/>
    <property type="match status" value="1"/>
</dbReference>
<evidence type="ECO:0000256" key="3">
    <source>
        <dbReference type="ARBA" id="ARBA00022801"/>
    </source>
</evidence>
<organism evidence="6 7">
    <name type="scientific">Vitrella brassicaformis (strain CCMP3155)</name>
    <dbReference type="NCBI Taxonomy" id="1169540"/>
    <lineage>
        <taxon>Eukaryota</taxon>
        <taxon>Sar</taxon>
        <taxon>Alveolata</taxon>
        <taxon>Colpodellida</taxon>
        <taxon>Vitrellaceae</taxon>
        <taxon>Vitrella</taxon>
    </lineage>
</organism>
<dbReference type="Gene3D" id="3.90.1720.30">
    <property type="entry name" value="PPPDE domains"/>
    <property type="match status" value="1"/>
</dbReference>
<dbReference type="InParanoid" id="A0A0G4EH84"/>
<dbReference type="STRING" id="1169540.A0A0G4EH84"/>
<evidence type="ECO:0000313" key="6">
    <source>
        <dbReference type="EMBL" id="CEL95380.1"/>
    </source>
</evidence>
<proteinExistence type="inferred from homology"/>
<dbReference type="GO" id="GO:0101005">
    <property type="term" value="F:deubiquitinase activity"/>
    <property type="evidence" value="ECO:0007669"/>
    <property type="project" value="TreeGrafter"/>
</dbReference>
<keyword evidence="7" id="KW-1185">Reference proteome</keyword>
<comment type="similarity">
    <text evidence="1">Belongs to the DeSI family.</text>
</comment>
<dbReference type="InterPro" id="IPR042266">
    <property type="entry name" value="PPPDE_sf"/>
</dbReference>
<dbReference type="PhylomeDB" id="A0A0G4EH84"/>
<evidence type="ECO:0000259" key="5">
    <source>
        <dbReference type="PROSITE" id="PS51858"/>
    </source>
</evidence>
<feature type="region of interest" description="Disordered" evidence="4">
    <location>
        <begin position="143"/>
        <end position="223"/>
    </location>
</feature>
<feature type="compositionally biased region" description="Gly residues" evidence="4">
    <location>
        <begin position="193"/>
        <end position="203"/>
    </location>
</feature>
<dbReference type="OMA" id="HSGVQGM"/>
<dbReference type="AlphaFoldDB" id="A0A0G4EH84"/>
<dbReference type="VEuPathDB" id="CryptoDB:Vbra_11810"/>
<sequence>MPRQGSPIVLKLNVYDLVPQENPCCGLYHTGVEIEGIEYSFGDGAGVYECVPKTAPDGRFRGSMMLGETTLSRSEITSKIDQLRLEFKSDEYDLIRRNCNHFSDALSKAVLKRGIPASINRLAWWGQFCSCLLPPEFDRQQRNKSAAEAASAASQPSQPLFQGEGFRLGGGSEPASTNKEQKRPLLWSAAGAWLGGGGSSSGEGGDKGGAEKETKDRVDGAADRELRAKAALDRLEMAAADREKAL</sequence>
<feature type="compositionally biased region" description="Basic and acidic residues" evidence="4">
    <location>
        <begin position="204"/>
        <end position="223"/>
    </location>
</feature>
<evidence type="ECO:0000256" key="4">
    <source>
        <dbReference type="SAM" id="MobiDB-lite"/>
    </source>
</evidence>
<dbReference type="InterPro" id="IPR008580">
    <property type="entry name" value="PPPDE_dom"/>
</dbReference>
<name>A0A0G4EH84_VITBC</name>
<feature type="compositionally biased region" description="Low complexity" evidence="4">
    <location>
        <begin position="146"/>
        <end position="159"/>
    </location>
</feature>
<dbReference type="OrthoDB" id="442885at2759"/>
<feature type="domain" description="PPPDE" evidence="5">
    <location>
        <begin position="8"/>
        <end position="137"/>
    </location>
</feature>
<dbReference type="PANTHER" id="PTHR12378">
    <property type="entry name" value="DESUMOYLATING ISOPEPTIDASE"/>
    <property type="match status" value="1"/>
</dbReference>
<dbReference type="PROSITE" id="PS51858">
    <property type="entry name" value="PPPDE"/>
    <property type="match status" value="1"/>
</dbReference>
<evidence type="ECO:0000256" key="2">
    <source>
        <dbReference type="ARBA" id="ARBA00022670"/>
    </source>
</evidence>
<accession>A0A0G4EH84</accession>
<dbReference type="EMBL" id="CDMY01000227">
    <property type="protein sequence ID" value="CEL95380.1"/>
    <property type="molecule type" value="Genomic_DNA"/>
</dbReference>
<keyword evidence="3" id="KW-0378">Hydrolase</keyword>
<dbReference type="GO" id="GO:0016579">
    <property type="term" value="P:protein deubiquitination"/>
    <property type="evidence" value="ECO:0007669"/>
    <property type="project" value="TreeGrafter"/>
</dbReference>
<protein>
    <recommendedName>
        <fullName evidence="5">PPPDE domain-containing protein</fullName>
    </recommendedName>
</protein>
<gene>
    <name evidence="6" type="ORF">Vbra_11810</name>
</gene>
<evidence type="ECO:0000313" key="7">
    <source>
        <dbReference type="Proteomes" id="UP000041254"/>
    </source>
</evidence>
<reference evidence="6 7" key="1">
    <citation type="submission" date="2014-11" db="EMBL/GenBank/DDBJ databases">
        <authorList>
            <person name="Zhu J."/>
            <person name="Qi W."/>
            <person name="Song R."/>
        </authorList>
    </citation>
    <scope>NUCLEOTIDE SEQUENCE [LARGE SCALE GENOMIC DNA]</scope>
</reference>
<dbReference type="SMART" id="SM01179">
    <property type="entry name" value="DUF862"/>
    <property type="match status" value="1"/>
</dbReference>
<dbReference type="GO" id="GO:0006508">
    <property type="term" value="P:proteolysis"/>
    <property type="evidence" value="ECO:0007669"/>
    <property type="project" value="UniProtKB-KW"/>
</dbReference>
<dbReference type="Proteomes" id="UP000041254">
    <property type="component" value="Unassembled WGS sequence"/>
</dbReference>
<keyword evidence="2" id="KW-0645">Protease</keyword>